<evidence type="ECO:0000256" key="11">
    <source>
        <dbReference type="SAM" id="MobiDB-lite"/>
    </source>
</evidence>
<proteinExistence type="inferred from homology"/>
<dbReference type="GO" id="GO:0005789">
    <property type="term" value="C:endoplasmic reticulum membrane"/>
    <property type="evidence" value="ECO:0007669"/>
    <property type="project" value="UniProtKB-SubCell"/>
</dbReference>
<dbReference type="InterPro" id="IPR004856">
    <property type="entry name" value="Glyco_trans_ALG6/ALG8"/>
</dbReference>
<evidence type="ECO:0000256" key="3">
    <source>
        <dbReference type="ARBA" id="ARBA00008715"/>
    </source>
</evidence>
<evidence type="ECO:0000256" key="1">
    <source>
        <dbReference type="ARBA" id="ARBA00004477"/>
    </source>
</evidence>
<evidence type="ECO:0000313" key="12">
    <source>
        <dbReference type="EMBL" id="KAA6409878.1"/>
    </source>
</evidence>
<dbReference type="Pfam" id="PF03155">
    <property type="entry name" value="Alg6_Alg8"/>
    <property type="match status" value="2"/>
</dbReference>
<reference evidence="12 13" key="1">
    <citation type="submission" date="2019-09" db="EMBL/GenBank/DDBJ databases">
        <title>The hologenome of the rock-dwelling lichen Lasallia pustulata.</title>
        <authorList>
            <person name="Greshake Tzovaras B."/>
            <person name="Segers F."/>
            <person name="Bicker A."/>
            <person name="Dal Grande F."/>
            <person name="Otte J."/>
            <person name="Hankeln T."/>
            <person name="Schmitt I."/>
            <person name="Ebersberger I."/>
        </authorList>
    </citation>
    <scope>NUCLEOTIDE SEQUENCE [LARGE SCALE GENOMIC DNA]</scope>
    <source>
        <strain evidence="12">A1-1</strain>
    </source>
</reference>
<feature type="transmembrane region" description="Helical" evidence="10">
    <location>
        <begin position="160"/>
        <end position="181"/>
    </location>
</feature>
<feature type="transmembrane region" description="Helical" evidence="10">
    <location>
        <begin position="484"/>
        <end position="507"/>
    </location>
</feature>
<protein>
    <recommendedName>
        <fullName evidence="10">Alpha-1,3-glucosyltransferase</fullName>
        <ecNumber evidence="10">2.4.1.-</ecNumber>
    </recommendedName>
</protein>
<evidence type="ECO:0000256" key="2">
    <source>
        <dbReference type="ARBA" id="ARBA00004922"/>
    </source>
</evidence>
<keyword evidence="9 10" id="KW-0472">Membrane</keyword>
<dbReference type="PANTHER" id="PTHR12413:SF1">
    <property type="entry name" value="DOLICHYL PYROPHOSPHATE MAN9GLCNAC2 ALPHA-1,3-GLUCOSYLTRANSFERASE"/>
    <property type="match status" value="1"/>
</dbReference>
<dbReference type="UniPathway" id="UPA00378"/>
<keyword evidence="6 10" id="KW-0812">Transmembrane</keyword>
<evidence type="ECO:0000313" key="13">
    <source>
        <dbReference type="Proteomes" id="UP000324767"/>
    </source>
</evidence>
<keyword evidence="4 10" id="KW-0328">Glycosyltransferase</keyword>
<comment type="caution">
    <text evidence="12">The sequence shown here is derived from an EMBL/GenBank/DDBJ whole genome shotgun (WGS) entry which is preliminary data.</text>
</comment>
<feature type="transmembrane region" description="Helical" evidence="10">
    <location>
        <begin position="193"/>
        <end position="212"/>
    </location>
</feature>
<dbReference type="AlphaFoldDB" id="A0A5M8PLX6"/>
<keyword evidence="7 10" id="KW-0256">Endoplasmic reticulum</keyword>
<organism evidence="12 13">
    <name type="scientific">Lasallia pustulata</name>
    <dbReference type="NCBI Taxonomy" id="136370"/>
    <lineage>
        <taxon>Eukaryota</taxon>
        <taxon>Fungi</taxon>
        <taxon>Dikarya</taxon>
        <taxon>Ascomycota</taxon>
        <taxon>Pezizomycotina</taxon>
        <taxon>Lecanoromycetes</taxon>
        <taxon>OSLEUM clade</taxon>
        <taxon>Umbilicariomycetidae</taxon>
        <taxon>Umbilicariales</taxon>
        <taxon>Umbilicariaceae</taxon>
        <taxon>Lasallia</taxon>
    </lineage>
</organism>
<feature type="transmembrane region" description="Helical" evidence="10">
    <location>
        <begin position="281"/>
        <end position="305"/>
    </location>
</feature>
<dbReference type="GO" id="GO:0042281">
    <property type="term" value="F:dolichyl pyrophosphate Man9GlcNAc2 alpha-1,3-glucosyltransferase activity"/>
    <property type="evidence" value="ECO:0007669"/>
    <property type="project" value="TreeGrafter"/>
</dbReference>
<comment type="pathway">
    <text evidence="2 10">Protein modification; protein glycosylation.</text>
</comment>
<evidence type="ECO:0000256" key="8">
    <source>
        <dbReference type="ARBA" id="ARBA00022989"/>
    </source>
</evidence>
<evidence type="ECO:0000256" key="10">
    <source>
        <dbReference type="RuleBase" id="RU363110"/>
    </source>
</evidence>
<feature type="region of interest" description="Disordered" evidence="11">
    <location>
        <begin position="1"/>
        <end position="21"/>
    </location>
</feature>
<feature type="transmembrane region" description="Helical" evidence="10">
    <location>
        <begin position="550"/>
        <end position="573"/>
    </location>
</feature>
<feature type="transmembrane region" description="Helical" evidence="10">
    <location>
        <begin position="58"/>
        <end position="80"/>
    </location>
</feature>
<keyword evidence="8 10" id="KW-1133">Transmembrane helix</keyword>
<dbReference type="EMBL" id="VXIT01000010">
    <property type="protein sequence ID" value="KAA6409878.1"/>
    <property type="molecule type" value="Genomic_DNA"/>
</dbReference>
<dbReference type="EC" id="2.4.1.-" evidence="10"/>
<evidence type="ECO:0000256" key="9">
    <source>
        <dbReference type="ARBA" id="ARBA00023136"/>
    </source>
</evidence>
<feature type="transmembrane region" description="Helical" evidence="10">
    <location>
        <begin position="256"/>
        <end position="274"/>
    </location>
</feature>
<name>A0A5M8PLX6_9LECA</name>
<evidence type="ECO:0000256" key="4">
    <source>
        <dbReference type="ARBA" id="ARBA00022676"/>
    </source>
</evidence>
<sequence length="600" mass="67542">MATSSSAHTPRKRKKALSPLSANSSNGLILTDAKTITQRPAFPLVAFFWPARRPTSQWLVLPLILMAVGLFRWTTGFWGYSGFQTRPMHGDFEAQRHWMEITTHLPISQWYFYDLEYWGLDYPPLTAYHSWLLGKIGSMINPSWFALHSSRGYEEQLLKVYMRATVLISEYLVYVPAAVIFNRRFSRLGGINAWEASIALVAILMQPATILIDHAHFQYNTVMLGFVLASMSSMLAGRLLWGCVFFVAGLCFKQMALYYAPAIFAYLLGQCLLPKPNLRRFIAIAFVTLVTFALVLLPIVAGAFLGTNHNAESTISEKAPQPPPLLSSLSLHLDPTALYYPPLLQLAQSIHRIFPFGRGLFEDKVANVWCALHTFHKLHAYPTPLLQRLSLSATLVAILPACMTISLFPRKDLLPWALASTAWGFFLCSFQVHEKSVLLPLLPMTVLLGGEGGLGSELRAWIGWANLLGVWTLFPLLKRDVLRAPYWVLSLLWAYLLGLPPASLGLYTAKRDGGRGLSWLVRFLHLTFYAAMAVWHVLEAFLEPPEAKPDLWVVVNVVVGAAGFGFCFLWCTWQLIWRSGMMEDYFRVRLRLGGGKQKTL</sequence>
<feature type="transmembrane region" description="Helical" evidence="10">
    <location>
        <begin position="224"/>
        <end position="250"/>
    </location>
</feature>
<keyword evidence="5 10" id="KW-0808">Transferase</keyword>
<evidence type="ECO:0000256" key="5">
    <source>
        <dbReference type="ARBA" id="ARBA00022679"/>
    </source>
</evidence>
<comment type="subcellular location">
    <subcellularLocation>
        <location evidence="1 10">Endoplasmic reticulum membrane</location>
        <topology evidence="1 10">Multi-pass membrane protein</topology>
    </subcellularLocation>
</comment>
<accession>A0A5M8PLX6</accession>
<evidence type="ECO:0000256" key="6">
    <source>
        <dbReference type="ARBA" id="ARBA00022692"/>
    </source>
</evidence>
<gene>
    <name evidence="12" type="ORF">FRX48_06491</name>
</gene>
<dbReference type="Proteomes" id="UP000324767">
    <property type="component" value="Unassembled WGS sequence"/>
</dbReference>
<dbReference type="OrthoDB" id="5589195at2759"/>
<feature type="transmembrane region" description="Helical" evidence="10">
    <location>
        <begin position="389"/>
        <end position="408"/>
    </location>
</feature>
<comment type="similarity">
    <text evidence="3 10">Belongs to the ALG6/ALG8 glucosyltransferase family.</text>
</comment>
<evidence type="ECO:0000256" key="7">
    <source>
        <dbReference type="ARBA" id="ARBA00022824"/>
    </source>
</evidence>
<dbReference type="PANTHER" id="PTHR12413">
    <property type="entry name" value="DOLICHYL GLYCOSYLTRANSFERASE"/>
    <property type="match status" value="1"/>
</dbReference>
<feature type="transmembrane region" description="Helical" evidence="10">
    <location>
        <begin position="519"/>
        <end position="538"/>
    </location>
</feature>